<dbReference type="GeneID" id="56957424"/>
<dbReference type="KEGG" id="hhz:NCTC10839_00828"/>
<dbReference type="Proteomes" id="UP000248808">
    <property type="component" value="Chromosome 1"/>
</dbReference>
<proteinExistence type="predicted"/>
<sequence length="504" mass="55861">MKNKKTNLKNFAIASGLQEIVNRYGSAGAEFIKGYRGIDYEIPYNKIERGLKQISQYKIGNENSVKQHAGFAAEVAKVSRGNAKNIINKSNTRFSRSEDLEGFGKNNPIVDIVEYSDGRIISQSQMKFVNNPKTLLRNIAEGENGRSKDLSRYLANDKLELPTEQVEEAKVYCRKRAKEFLENADVVEKKGKHELAQRYRKQAKNYEKLETQISDAGMTREQAENYFKNPKWETTKDIANVSHKAGIEGAKFGAAIGGSISLITNAIAVYSNDKDFSKALLDTATDTLTSAGVGYLTSFTGSTIKGILQQSSSQVMRNLSKSGLPTMVVSTCLAASKSLYQYSSGKIELEECFTEIGATLNGMLSSATFSMLGQIAIPIPVIGGLIGGMVGHTLTNSFYHELINSRYEVNLTKARREIIEMQCAAVKELAEKYQKNISKLFTKKLIQLDEETKSVFAALNNPMISADEFGKKMNKFAELLGKDLPYKTKEEFDSAMLSTKTLIL</sequence>
<accession>A0A2X4U2E6</accession>
<gene>
    <name evidence="1" type="ORF">NCTC10839_00828</name>
</gene>
<evidence type="ECO:0000313" key="1">
    <source>
        <dbReference type="EMBL" id="SQH96945.1"/>
    </source>
</evidence>
<dbReference type="EMBL" id="LS483458">
    <property type="protein sequence ID" value="SQH96945.1"/>
    <property type="molecule type" value="Genomic_DNA"/>
</dbReference>
<protein>
    <submittedName>
        <fullName evidence="1">Uncharacterized protein</fullName>
    </submittedName>
</protein>
<organism evidence="1 2">
    <name type="scientific">Haemophilus haemolyticus</name>
    <dbReference type="NCBI Taxonomy" id="726"/>
    <lineage>
        <taxon>Bacteria</taxon>
        <taxon>Pseudomonadati</taxon>
        <taxon>Pseudomonadota</taxon>
        <taxon>Gammaproteobacteria</taxon>
        <taxon>Pasteurellales</taxon>
        <taxon>Pasteurellaceae</taxon>
        <taxon>Haemophilus</taxon>
    </lineage>
</organism>
<reference evidence="1 2" key="1">
    <citation type="submission" date="2018-06" db="EMBL/GenBank/DDBJ databases">
        <authorList>
            <consortium name="Pathogen Informatics"/>
            <person name="Doyle S."/>
        </authorList>
    </citation>
    <scope>NUCLEOTIDE SEQUENCE [LARGE SCALE GENOMIC DNA]</scope>
    <source>
        <strain evidence="1 2">NCTC10839</strain>
    </source>
</reference>
<dbReference type="AlphaFoldDB" id="A0A2X4U2E6"/>
<name>A0A2X4U2E6_HAEHA</name>
<dbReference type="RefSeq" id="WP_005634323.1">
    <property type="nucleotide sequence ID" value="NZ_LS483458.1"/>
</dbReference>
<evidence type="ECO:0000313" key="2">
    <source>
        <dbReference type="Proteomes" id="UP000248808"/>
    </source>
</evidence>